<evidence type="ECO:0000313" key="2">
    <source>
        <dbReference type="Proteomes" id="UP000326380"/>
    </source>
</evidence>
<dbReference type="RefSeq" id="WP_151080535.1">
    <property type="nucleotide sequence ID" value="NZ_CP047647.1"/>
</dbReference>
<dbReference type="Proteomes" id="UP000326380">
    <property type="component" value="Unassembled WGS sequence"/>
</dbReference>
<proteinExistence type="predicted"/>
<comment type="caution">
    <text evidence="1">The sequence shown here is derived from an EMBL/GenBank/DDBJ whole genome shotgun (WGS) entry which is preliminary data.</text>
</comment>
<dbReference type="EMBL" id="VTWU01000008">
    <property type="protein sequence ID" value="KAA9325824.1"/>
    <property type="molecule type" value="Genomic_DNA"/>
</dbReference>
<evidence type="ECO:0000313" key="1">
    <source>
        <dbReference type="EMBL" id="KAA9325824.1"/>
    </source>
</evidence>
<organism evidence="1 2">
    <name type="scientific">Hymenobacter busanensis</name>
    <dbReference type="NCBI Taxonomy" id="2607656"/>
    <lineage>
        <taxon>Bacteria</taxon>
        <taxon>Pseudomonadati</taxon>
        <taxon>Bacteroidota</taxon>
        <taxon>Cytophagia</taxon>
        <taxon>Cytophagales</taxon>
        <taxon>Hymenobacteraceae</taxon>
        <taxon>Hymenobacter</taxon>
    </lineage>
</organism>
<accession>A0A7L4ZU47</accession>
<reference evidence="1 2" key="1">
    <citation type="submission" date="2019-09" db="EMBL/GenBank/DDBJ databases">
        <title>Genome sequence of Hymenobacter sp. M3.</title>
        <authorList>
            <person name="Srinivasan S."/>
        </authorList>
    </citation>
    <scope>NUCLEOTIDE SEQUENCE [LARGE SCALE GENOMIC DNA]</scope>
    <source>
        <strain evidence="1 2">M3</strain>
    </source>
</reference>
<name>A0A7L4ZU47_9BACT</name>
<protein>
    <submittedName>
        <fullName evidence="1">Uncharacterized protein</fullName>
    </submittedName>
</protein>
<sequence length="182" mass="19591">MSGRWVVGLWYCSLGAAVAAFGAIVVSYIWFDGALWLRGAELQGWTIYPPLSALPQAIPESENSNPFSFMMYVGTLSASAAAGVFSLLFWAVAFRGRLALREAGFSPALAWLPLLLLGPTVLHGASVVYRQYGNATKADQLTSERQVGNVYEVFGTGPMPDSVARNGANPTFPMPTDSLHTR</sequence>
<dbReference type="AlphaFoldDB" id="A0A7L4ZU47"/>
<keyword evidence="2" id="KW-1185">Reference proteome</keyword>
<gene>
    <name evidence="1" type="ORF">F0P96_18825</name>
</gene>